<dbReference type="PANTHER" id="PTHR46471:SF2">
    <property type="entry name" value="CHITIN DEACETYLASE-RELATED"/>
    <property type="match status" value="1"/>
</dbReference>
<evidence type="ECO:0000256" key="1">
    <source>
        <dbReference type="ARBA" id="ARBA00001941"/>
    </source>
</evidence>
<dbReference type="GO" id="GO:0016810">
    <property type="term" value="F:hydrolase activity, acting on carbon-nitrogen (but not peptide) bonds"/>
    <property type="evidence" value="ECO:0007669"/>
    <property type="project" value="InterPro"/>
</dbReference>
<evidence type="ECO:0000256" key="6">
    <source>
        <dbReference type="ARBA" id="ARBA00022801"/>
    </source>
</evidence>
<evidence type="ECO:0000313" key="13">
    <source>
        <dbReference type="Proteomes" id="UP000886653"/>
    </source>
</evidence>
<keyword evidence="4" id="KW-0479">Metal-binding</keyword>
<keyword evidence="8" id="KW-0449">Lipoprotein</keyword>
<dbReference type="GO" id="GO:0005975">
    <property type="term" value="P:carbohydrate metabolic process"/>
    <property type="evidence" value="ECO:0007669"/>
    <property type="project" value="InterPro"/>
</dbReference>
<keyword evidence="6" id="KW-0378">Hydrolase</keyword>
<dbReference type="Gene3D" id="3.20.20.370">
    <property type="entry name" value="Glycoside hydrolase/deacetylase"/>
    <property type="match status" value="1"/>
</dbReference>
<dbReference type="InterPro" id="IPR002509">
    <property type="entry name" value="NODB_dom"/>
</dbReference>
<feature type="domain" description="NodB homology" evidence="11">
    <location>
        <begin position="57"/>
        <end position="242"/>
    </location>
</feature>
<proteinExistence type="predicted"/>
<keyword evidence="3" id="KW-0336">GPI-anchor</keyword>
<dbReference type="Proteomes" id="UP000886653">
    <property type="component" value="Unassembled WGS sequence"/>
</dbReference>
<keyword evidence="3" id="KW-0472">Membrane</keyword>
<dbReference type="AlphaFoldDB" id="A0A9P6NVM7"/>
<evidence type="ECO:0000256" key="3">
    <source>
        <dbReference type="ARBA" id="ARBA00022622"/>
    </source>
</evidence>
<comment type="subcellular location">
    <subcellularLocation>
        <location evidence="2">Cell membrane</location>
        <topology evidence="2">Lipid-anchor</topology>
        <topology evidence="2">GPI-anchor</topology>
    </subcellularLocation>
</comment>
<keyword evidence="5 10" id="KW-0732">Signal</keyword>
<evidence type="ECO:0000256" key="10">
    <source>
        <dbReference type="SAM" id="SignalP"/>
    </source>
</evidence>
<comment type="caution">
    <text evidence="12">The sequence shown here is derived from an EMBL/GenBank/DDBJ whole genome shotgun (WGS) entry which is preliminary data.</text>
</comment>
<dbReference type="CDD" id="cd10951">
    <property type="entry name" value="CE4_ClCDA_like"/>
    <property type="match status" value="1"/>
</dbReference>
<organism evidence="12 13">
    <name type="scientific">Cronartium quercuum f. sp. fusiforme G11</name>
    <dbReference type="NCBI Taxonomy" id="708437"/>
    <lineage>
        <taxon>Eukaryota</taxon>
        <taxon>Fungi</taxon>
        <taxon>Dikarya</taxon>
        <taxon>Basidiomycota</taxon>
        <taxon>Pucciniomycotina</taxon>
        <taxon>Pucciniomycetes</taxon>
        <taxon>Pucciniales</taxon>
        <taxon>Coleosporiaceae</taxon>
        <taxon>Cronartium</taxon>
    </lineage>
</organism>
<dbReference type="InterPro" id="IPR011330">
    <property type="entry name" value="Glyco_hydro/deAcase_b/a-brl"/>
</dbReference>
<dbReference type="PANTHER" id="PTHR46471">
    <property type="entry name" value="CHITIN DEACETYLASE"/>
    <property type="match status" value="1"/>
</dbReference>
<dbReference type="Pfam" id="PF01522">
    <property type="entry name" value="Polysacc_deac_1"/>
    <property type="match status" value="1"/>
</dbReference>
<dbReference type="SUPFAM" id="SSF88713">
    <property type="entry name" value="Glycoside hydrolase/deacetylase"/>
    <property type="match status" value="1"/>
</dbReference>
<keyword evidence="3" id="KW-0325">Glycoprotein</keyword>
<dbReference type="GO" id="GO:0098552">
    <property type="term" value="C:side of membrane"/>
    <property type="evidence" value="ECO:0007669"/>
    <property type="project" value="UniProtKB-KW"/>
</dbReference>
<evidence type="ECO:0000256" key="8">
    <source>
        <dbReference type="ARBA" id="ARBA00023288"/>
    </source>
</evidence>
<feature type="chain" id="PRO_5040361643" description="NodB homology domain-containing protein" evidence="10">
    <location>
        <begin position="26"/>
        <end position="284"/>
    </location>
</feature>
<comment type="cofactor">
    <cofactor evidence="1">
        <name>Co(2+)</name>
        <dbReference type="ChEBI" id="CHEBI:48828"/>
    </cofactor>
</comment>
<evidence type="ECO:0000256" key="4">
    <source>
        <dbReference type="ARBA" id="ARBA00022723"/>
    </source>
</evidence>
<accession>A0A9P6NVM7</accession>
<protein>
    <recommendedName>
        <fullName evidence="11">NodB homology domain-containing protein</fullName>
    </recommendedName>
</protein>
<reference evidence="12" key="1">
    <citation type="submission" date="2013-11" db="EMBL/GenBank/DDBJ databases">
        <title>Genome sequence of the fusiform rust pathogen reveals effectors for host alternation and coevolution with pine.</title>
        <authorList>
            <consortium name="DOE Joint Genome Institute"/>
            <person name="Smith K."/>
            <person name="Pendleton A."/>
            <person name="Kubisiak T."/>
            <person name="Anderson C."/>
            <person name="Salamov A."/>
            <person name="Aerts A."/>
            <person name="Riley R."/>
            <person name="Clum A."/>
            <person name="Lindquist E."/>
            <person name="Ence D."/>
            <person name="Campbell M."/>
            <person name="Kronenberg Z."/>
            <person name="Feau N."/>
            <person name="Dhillon B."/>
            <person name="Hamelin R."/>
            <person name="Burleigh J."/>
            <person name="Smith J."/>
            <person name="Yandell M."/>
            <person name="Nelson C."/>
            <person name="Grigoriev I."/>
            <person name="Davis J."/>
        </authorList>
    </citation>
    <scope>NUCLEOTIDE SEQUENCE</scope>
    <source>
        <strain evidence="12">G11</strain>
    </source>
</reference>
<dbReference type="GO" id="GO:0005886">
    <property type="term" value="C:plasma membrane"/>
    <property type="evidence" value="ECO:0007669"/>
    <property type="project" value="UniProtKB-SubCell"/>
</dbReference>
<name>A0A9P6NVM7_9BASI</name>
<dbReference type="GO" id="GO:0046872">
    <property type="term" value="F:metal ion binding"/>
    <property type="evidence" value="ECO:0007669"/>
    <property type="project" value="UniProtKB-KW"/>
</dbReference>
<keyword evidence="13" id="KW-1185">Reference proteome</keyword>
<evidence type="ECO:0000313" key="12">
    <source>
        <dbReference type="EMBL" id="KAG0151024.1"/>
    </source>
</evidence>
<evidence type="ECO:0000259" key="11">
    <source>
        <dbReference type="PROSITE" id="PS51677"/>
    </source>
</evidence>
<evidence type="ECO:0000256" key="7">
    <source>
        <dbReference type="ARBA" id="ARBA00023277"/>
    </source>
</evidence>
<evidence type="ECO:0000256" key="9">
    <source>
        <dbReference type="SAM" id="MobiDB-lite"/>
    </source>
</evidence>
<feature type="region of interest" description="Disordered" evidence="9">
    <location>
        <begin position="265"/>
        <end position="284"/>
    </location>
</feature>
<keyword evidence="7" id="KW-0119">Carbohydrate metabolism</keyword>
<dbReference type="OrthoDB" id="2125469at2759"/>
<feature type="signal peptide" evidence="10">
    <location>
        <begin position="1"/>
        <end position="25"/>
    </location>
</feature>
<evidence type="ECO:0000256" key="2">
    <source>
        <dbReference type="ARBA" id="ARBA00004609"/>
    </source>
</evidence>
<dbReference type="PROSITE" id="PS51677">
    <property type="entry name" value="NODB"/>
    <property type="match status" value="1"/>
</dbReference>
<sequence>MLQMLGIQSYITVLVLVYLNKSTQACSTPGSAAGSHHNLQTRALAADPGIKRCTVPKTFALTYDDGPYLYQNVISDYLTSQNSRGTFFVNGYNWGCIYDPVNVARLKRTFAQGHMIASHSWSHPDITNLNEAELNLQIDLIETALKKILGVVPMYFRAPYGKITNANTKVLKKRGYKIIYWSFDAGDALGEPASYSKALYDTAARNFPLQQIATNHETSSSTASQVTPHAVAVLKKAGFRLVTVAECLGFGTGPHAYYRWVGKPSRRDSSWTCAGTPRPGAKSA</sequence>
<dbReference type="EMBL" id="MU167215">
    <property type="protein sequence ID" value="KAG0151024.1"/>
    <property type="molecule type" value="Genomic_DNA"/>
</dbReference>
<gene>
    <name evidence="12" type="ORF">CROQUDRAFT_668127</name>
</gene>
<evidence type="ECO:0000256" key="5">
    <source>
        <dbReference type="ARBA" id="ARBA00022729"/>
    </source>
</evidence>